<evidence type="ECO:0000313" key="9">
    <source>
        <dbReference type="EMBL" id="KZS16690.1"/>
    </source>
</evidence>
<sequence length="263" mass="29222">MRFYRTGERCSSHLATEAAAVSGNPVRSTSLFNQMDTYGCGRRPMDHHRPDSKLPDYVQTVVVKDSKGLEKILLLPKALDLDRPKRSRTAFAKWQLDALETTFGSHPYLVGEQRTLLARRLGLSETQIKVWYQNRRTKQRKEGHPTAGGSDDPQTNKNASKEEPNQSHPQLSSAIQEASSGSSPETPWQRHPATMSADFFGQAFQHYHPAMYQQLMQSYSSHGANALANSGAITQAASHSTGATVPSAAMSTDRGHHHIHRVY</sequence>
<feature type="region of interest" description="Disordered" evidence="7">
    <location>
        <begin position="134"/>
        <end position="192"/>
    </location>
</feature>
<proteinExistence type="predicted"/>
<dbReference type="Gene3D" id="1.10.10.60">
    <property type="entry name" value="Homeodomain-like"/>
    <property type="match status" value="1"/>
</dbReference>
<evidence type="ECO:0000256" key="2">
    <source>
        <dbReference type="ARBA" id="ARBA00023125"/>
    </source>
</evidence>
<evidence type="ECO:0000259" key="8">
    <source>
        <dbReference type="PROSITE" id="PS50071"/>
    </source>
</evidence>
<evidence type="ECO:0000256" key="1">
    <source>
        <dbReference type="ARBA" id="ARBA00004123"/>
    </source>
</evidence>
<gene>
    <name evidence="9" type="ORF">APZ42_017292</name>
</gene>
<feature type="compositionally biased region" description="Low complexity" evidence="7">
    <location>
        <begin position="172"/>
        <end position="183"/>
    </location>
</feature>
<evidence type="ECO:0000256" key="3">
    <source>
        <dbReference type="ARBA" id="ARBA00023155"/>
    </source>
</evidence>
<organism evidence="9 10">
    <name type="scientific">Daphnia magna</name>
    <dbReference type="NCBI Taxonomy" id="35525"/>
    <lineage>
        <taxon>Eukaryota</taxon>
        <taxon>Metazoa</taxon>
        <taxon>Ecdysozoa</taxon>
        <taxon>Arthropoda</taxon>
        <taxon>Crustacea</taxon>
        <taxon>Branchiopoda</taxon>
        <taxon>Diplostraca</taxon>
        <taxon>Cladocera</taxon>
        <taxon>Anomopoda</taxon>
        <taxon>Daphniidae</taxon>
        <taxon>Daphnia</taxon>
    </lineage>
</organism>
<accession>A0A164ZSA7</accession>
<dbReference type="PANTHER" id="PTHR24339">
    <property type="entry name" value="HOMEOBOX PROTEIN EMX-RELATED"/>
    <property type="match status" value="1"/>
</dbReference>
<dbReference type="STRING" id="35525.A0A164ZSA7"/>
<keyword evidence="4 5" id="KW-0539">Nucleus</keyword>
<feature type="DNA-binding region" description="Homeobox" evidence="5">
    <location>
        <begin position="84"/>
        <end position="143"/>
    </location>
</feature>
<comment type="subcellular location">
    <subcellularLocation>
        <location evidence="1 5 6">Nucleus</location>
    </subcellularLocation>
</comment>
<dbReference type="Pfam" id="PF00046">
    <property type="entry name" value="Homeodomain"/>
    <property type="match status" value="1"/>
</dbReference>
<keyword evidence="2 5" id="KW-0238">DNA-binding</keyword>
<keyword evidence="10" id="KW-1185">Reference proteome</keyword>
<comment type="caution">
    <text evidence="9">The sequence shown here is derived from an EMBL/GenBank/DDBJ whole genome shotgun (WGS) entry which is preliminary data.</text>
</comment>
<protein>
    <submittedName>
        <fullName evidence="9">Ventral anterior homeobox 2-like protein</fullName>
    </submittedName>
</protein>
<dbReference type="AlphaFoldDB" id="A0A164ZSA7"/>
<dbReference type="GO" id="GO:0030182">
    <property type="term" value="P:neuron differentiation"/>
    <property type="evidence" value="ECO:0007669"/>
    <property type="project" value="TreeGrafter"/>
</dbReference>
<reference evidence="9 10" key="1">
    <citation type="submission" date="2016-03" db="EMBL/GenBank/DDBJ databases">
        <title>EvidentialGene: Evidence-directed Construction of Genes on Genomes.</title>
        <authorList>
            <person name="Gilbert D.G."/>
            <person name="Choi J.-H."/>
            <person name="Mockaitis K."/>
            <person name="Colbourne J."/>
            <person name="Pfrender M."/>
        </authorList>
    </citation>
    <scope>NUCLEOTIDE SEQUENCE [LARGE SCALE GENOMIC DNA]</scope>
    <source>
        <strain evidence="9 10">Xinb3</strain>
        <tissue evidence="9">Complete organism</tissue>
    </source>
</reference>
<feature type="domain" description="Homeobox" evidence="8">
    <location>
        <begin position="82"/>
        <end position="142"/>
    </location>
</feature>
<evidence type="ECO:0000256" key="4">
    <source>
        <dbReference type="ARBA" id="ARBA00023242"/>
    </source>
</evidence>
<dbReference type="GO" id="GO:0005634">
    <property type="term" value="C:nucleus"/>
    <property type="evidence" value="ECO:0007669"/>
    <property type="project" value="UniProtKB-SubCell"/>
</dbReference>
<evidence type="ECO:0000256" key="5">
    <source>
        <dbReference type="PROSITE-ProRule" id="PRU00108"/>
    </source>
</evidence>
<dbReference type="PROSITE" id="PS00027">
    <property type="entry name" value="HOMEOBOX_1"/>
    <property type="match status" value="1"/>
</dbReference>
<dbReference type="SUPFAM" id="SSF46689">
    <property type="entry name" value="Homeodomain-like"/>
    <property type="match status" value="1"/>
</dbReference>
<dbReference type="GO" id="GO:0000978">
    <property type="term" value="F:RNA polymerase II cis-regulatory region sequence-specific DNA binding"/>
    <property type="evidence" value="ECO:0007669"/>
    <property type="project" value="TreeGrafter"/>
</dbReference>
<dbReference type="GO" id="GO:0000981">
    <property type="term" value="F:DNA-binding transcription factor activity, RNA polymerase II-specific"/>
    <property type="evidence" value="ECO:0007669"/>
    <property type="project" value="InterPro"/>
</dbReference>
<dbReference type="PROSITE" id="PS50071">
    <property type="entry name" value="HOMEOBOX_2"/>
    <property type="match status" value="1"/>
</dbReference>
<dbReference type="InterPro" id="IPR009057">
    <property type="entry name" value="Homeodomain-like_sf"/>
</dbReference>
<evidence type="ECO:0000256" key="7">
    <source>
        <dbReference type="SAM" id="MobiDB-lite"/>
    </source>
</evidence>
<dbReference type="EMBL" id="LRGB01000687">
    <property type="protein sequence ID" value="KZS16690.1"/>
    <property type="molecule type" value="Genomic_DNA"/>
</dbReference>
<dbReference type="SMART" id="SM00389">
    <property type="entry name" value="HOX"/>
    <property type="match status" value="1"/>
</dbReference>
<dbReference type="GO" id="GO:0007420">
    <property type="term" value="P:brain development"/>
    <property type="evidence" value="ECO:0007669"/>
    <property type="project" value="TreeGrafter"/>
</dbReference>
<evidence type="ECO:0000256" key="6">
    <source>
        <dbReference type="RuleBase" id="RU000682"/>
    </source>
</evidence>
<dbReference type="InterPro" id="IPR001356">
    <property type="entry name" value="HD"/>
</dbReference>
<keyword evidence="3 5" id="KW-0371">Homeobox</keyword>
<dbReference type="InterPro" id="IPR017970">
    <property type="entry name" value="Homeobox_CS"/>
</dbReference>
<dbReference type="InterPro" id="IPR000047">
    <property type="entry name" value="HTH_motif"/>
</dbReference>
<dbReference type="OrthoDB" id="6159439at2759"/>
<dbReference type="FunFam" id="1.10.10.60:FF:000553">
    <property type="entry name" value="Homeobox protein ceh-5"/>
    <property type="match status" value="1"/>
</dbReference>
<feature type="region of interest" description="Disordered" evidence="7">
    <location>
        <begin position="238"/>
        <end position="263"/>
    </location>
</feature>
<dbReference type="CDD" id="cd00086">
    <property type="entry name" value="homeodomain"/>
    <property type="match status" value="1"/>
</dbReference>
<evidence type="ECO:0000313" key="10">
    <source>
        <dbReference type="Proteomes" id="UP000076858"/>
    </source>
</evidence>
<dbReference type="PRINTS" id="PR00031">
    <property type="entry name" value="HTHREPRESSR"/>
</dbReference>
<dbReference type="InterPro" id="IPR050877">
    <property type="entry name" value="EMX-VAX-Noto_Homeobox_TFs"/>
</dbReference>
<dbReference type="Proteomes" id="UP000076858">
    <property type="component" value="Unassembled WGS sequence"/>
</dbReference>
<dbReference type="PANTHER" id="PTHR24339:SF69">
    <property type="entry name" value="HOMEOBOX PROTEIN CEH-5"/>
    <property type="match status" value="1"/>
</dbReference>
<name>A0A164ZSA7_9CRUS</name>